<evidence type="ECO:0000313" key="2">
    <source>
        <dbReference type="Proteomes" id="UP000011182"/>
    </source>
</evidence>
<comment type="caution">
    <text evidence="1">The sequence shown here is derived from an EMBL/GenBank/DDBJ whole genome shotgun (WGS) entry which is preliminary data.</text>
</comment>
<evidence type="ECO:0000313" key="1">
    <source>
        <dbReference type="EMBL" id="ELS60128.1"/>
    </source>
</evidence>
<accession>A0A9W5LG58</accession>
<keyword evidence="2" id="KW-1185">Reference proteome</keyword>
<dbReference type="Proteomes" id="UP000011182">
    <property type="component" value="Unassembled WGS sequence"/>
</dbReference>
<organism evidence="1 2">
    <name type="scientific">Bacillus inaquosorum KCTC 13429</name>
    <dbReference type="NCBI Taxonomy" id="1236548"/>
    <lineage>
        <taxon>Bacteria</taxon>
        <taxon>Bacillati</taxon>
        <taxon>Bacillota</taxon>
        <taxon>Bacilli</taxon>
        <taxon>Bacillales</taxon>
        <taxon>Bacillaceae</taxon>
        <taxon>Bacillus</taxon>
    </lineage>
</organism>
<dbReference type="AlphaFoldDB" id="A0A9W5LG58"/>
<name>A0A9W5LG58_9BACI</name>
<proteinExistence type="predicted"/>
<gene>
    <name evidence="1" type="ORF">BSI_31240</name>
</gene>
<dbReference type="EMBL" id="AMXN01000006">
    <property type="protein sequence ID" value="ELS60128.1"/>
    <property type="molecule type" value="Genomic_DNA"/>
</dbReference>
<reference evidence="1 2" key="1">
    <citation type="journal article" date="2014" name="Syst. Appl. Microbiol.">
        <title>Genomic insights into the taxonomic status of the three subspecies of Bacillus subtilis.</title>
        <authorList>
            <person name="Yi H."/>
            <person name="Chun J."/>
            <person name="Cha C.J."/>
        </authorList>
    </citation>
    <scope>NUCLEOTIDE SEQUENCE [LARGE SCALE GENOMIC DNA]</scope>
    <source>
        <strain evidence="1 2">KCTC 13429</strain>
    </source>
</reference>
<sequence length="42" mass="5015">MSYFIMFTGRPDPKNTQSLFREHAINRSDVQKRRLHLTMPPP</sequence>
<protein>
    <submittedName>
        <fullName evidence="1">Uncharacterized protein</fullName>
    </submittedName>
</protein>